<comment type="caution">
    <text evidence="1">The sequence shown here is derived from an EMBL/GenBank/DDBJ whole genome shotgun (WGS) entry which is preliminary data.</text>
</comment>
<dbReference type="RefSeq" id="WP_216419009.1">
    <property type="nucleotide sequence ID" value="NZ_JAHLQK010000006.1"/>
</dbReference>
<dbReference type="Proteomes" id="UP000779508">
    <property type="component" value="Unassembled WGS sequence"/>
</dbReference>
<proteinExistence type="predicted"/>
<evidence type="ECO:0000313" key="1">
    <source>
        <dbReference type="EMBL" id="MBU5677907.1"/>
    </source>
</evidence>
<evidence type="ECO:0000313" key="2">
    <source>
        <dbReference type="Proteomes" id="UP000779508"/>
    </source>
</evidence>
<dbReference type="EMBL" id="JAHLQK010000006">
    <property type="protein sequence ID" value="MBU5677907.1"/>
    <property type="molecule type" value="Genomic_DNA"/>
</dbReference>
<name>A0ABS6G5Z9_9FIRM</name>
<reference evidence="1 2" key="1">
    <citation type="submission" date="2021-06" db="EMBL/GenBank/DDBJ databases">
        <authorList>
            <person name="Sun Q."/>
            <person name="Li D."/>
        </authorList>
    </citation>
    <scope>NUCLEOTIDE SEQUENCE [LARGE SCALE GENOMIC DNA]</scope>
    <source>
        <strain evidence="1 2">MSJ-5</strain>
    </source>
</reference>
<sequence length="118" mass="13706">MRLRQRDLKPYQLKKHGKFKDGDATTYTGYEKEGREIKAKIQPAGGKTLSEMYGLKLANMQIMILEDTPIAKEIDKDFNSQKQQYGVCVYRNKDQEPDYKIVAIRPWSGHLVVDLERV</sequence>
<accession>A0ABS6G5Z9</accession>
<keyword evidence="2" id="KW-1185">Reference proteome</keyword>
<gene>
    <name evidence="1" type="ORF">KQI88_15930</name>
</gene>
<protein>
    <submittedName>
        <fullName evidence="1">Uncharacterized protein</fullName>
    </submittedName>
</protein>
<organism evidence="1 2">
    <name type="scientific">Alkaliphilus flagellatus</name>
    <dbReference type="NCBI Taxonomy" id="2841507"/>
    <lineage>
        <taxon>Bacteria</taxon>
        <taxon>Bacillati</taxon>
        <taxon>Bacillota</taxon>
        <taxon>Clostridia</taxon>
        <taxon>Peptostreptococcales</taxon>
        <taxon>Natronincolaceae</taxon>
        <taxon>Alkaliphilus</taxon>
    </lineage>
</organism>